<dbReference type="PANTHER" id="PTHR43791:SF18">
    <property type="entry name" value="NICOTINIC ACID TRANSPORTER TNA1, PUTATIVE (AFU_ORTHOLOGUE AFUA_3G03820)-RELATED"/>
    <property type="match status" value="1"/>
</dbReference>
<name>A0AAD7TTK4_9APHY</name>
<dbReference type="PANTHER" id="PTHR43791">
    <property type="entry name" value="PERMEASE-RELATED"/>
    <property type="match status" value="1"/>
</dbReference>
<evidence type="ECO:0000256" key="8">
    <source>
        <dbReference type="SAM" id="Phobius"/>
    </source>
</evidence>
<proteinExistence type="inferred from homology"/>
<feature type="transmembrane region" description="Helical" evidence="8">
    <location>
        <begin position="450"/>
        <end position="472"/>
    </location>
</feature>
<dbReference type="Proteomes" id="UP001215151">
    <property type="component" value="Unassembled WGS sequence"/>
</dbReference>
<dbReference type="Pfam" id="PF07690">
    <property type="entry name" value="MFS_1"/>
    <property type="match status" value="1"/>
</dbReference>
<keyword evidence="4 8" id="KW-1133">Transmembrane helix</keyword>
<evidence type="ECO:0000256" key="7">
    <source>
        <dbReference type="SAM" id="MobiDB-lite"/>
    </source>
</evidence>
<gene>
    <name evidence="9" type="ORF">ONZ51_g6965</name>
</gene>
<dbReference type="InterPro" id="IPR011701">
    <property type="entry name" value="MFS"/>
</dbReference>
<feature type="transmembrane region" description="Helical" evidence="8">
    <location>
        <begin position="359"/>
        <end position="376"/>
    </location>
</feature>
<feature type="transmembrane region" description="Helical" evidence="8">
    <location>
        <begin position="388"/>
        <end position="406"/>
    </location>
</feature>
<keyword evidence="2" id="KW-0813">Transport</keyword>
<dbReference type="AlphaFoldDB" id="A0AAD7TTK4"/>
<dbReference type="InterPro" id="IPR036259">
    <property type="entry name" value="MFS_trans_sf"/>
</dbReference>
<dbReference type="FunFam" id="1.20.1250.20:FF:000018">
    <property type="entry name" value="MFS transporter permease"/>
    <property type="match status" value="1"/>
</dbReference>
<dbReference type="GO" id="GO:0022857">
    <property type="term" value="F:transmembrane transporter activity"/>
    <property type="evidence" value="ECO:0007669"/>
    <property type="project" value="InterPro"/>
</dbReference>
<feature type="transmembrane region" description="Helical" evidence="8">
    <location>
        <begin position="105"/>
        <end position="126"/>
    </location>
</feature>
<comment type="subcellular location">
    <subcellularLocation>
        <location evidence="1">Membrane</location>
        <topology evidence="1">Multi-pass membrane protein</topology>
    </subcellularLocation>
</comment>
<dbReference type="Gene3D" id="1.20.1250.20">
    <property type="entry name" value="MFS general substrate transporter like domains"/>
    <property type="match status" value="2"/>
</dbReference>
<keyword evidence="3 8" id="KW-0812">Transmembrane</keyword>
<feature type="transmembrane region" description="Helical" evidence="8">
    <location>
        <begin position="192"/>
        <end position="214"/>
    </location>
</feature>
<sequence length="524" mass="57170">MPPHTYTAHTSPPPANKEKDAGTVTETLDVVLTHISDEPVTNSSLPPPPNLTAEEEKRLWRKIDMRLIPISTALYLVSYVDRSNIGNAKLQGLITQLDLTGNRYNIVLTMFYLFYCLCTIPSNLLLKKCKPSRWIPGLALAWGIVATSMGLVKTYHQFIGVRICLGITEAGLSPGIYYLLSLWYPRHMLSWRFGLFCSGATFAGAFSGLLAYGISFMSGTGGLLGWSWIFIIEGLITVAVAILAFTSMSTPSTIPASEFAKVLTFRAEADNCSVGEEEAFRWRHIPEAVFDWKIISGAFIDLTNAAPGYGAGLFLPSIINGFGYNPAISQLLSVPPYAIATAISVISCYYSDRTRMRSPFIIAGICVALVGFGINISDAPIGVKYFGLYFAVVGTLAVTPIIITWLGNNAVGHYKRGVGIAVQLMFGNIAGIISSNAYRTEDAPRYIHGHIAEIGLLSMGLVLVSTTALIYARRNARRDAEQREAGEGGISVQYSKEELKRMGDRAPGFRCTLFYDTTISIAEM</sequence>
<feature type="transmembrane region" description="Helical" evidence="8">
    <location>
        <begin position="133"/>
        <end position="152"/>
    </location>
</feature>
<evidence type="ECO:0000313" key="10">
    <source>
        <dbReference type="Proteomes" id="UP001215151"/>
    </source>
</evidence>
<evidence type="ECO:0000256" key="2">
    <source>
        <dbReference type="ARBA" id="ARBA00022448"/>
    </source>
</evidence>
<reference evidence="9" key="1">
    <citation type="submission" date="2022-11" db="EMBL/GenBank/DDBJ databases">
        <title>Genome Sequence of Cubamyces cubensis.</title>
        <authorList>
            <person name="Buettner E."/>
        </authorList>
    </citation>
    <scope>NUCLEOTIDE SEQUENCE</scope>
    <source>
        <strain evidence="9">MPL-01</strain>
    </source>
</reference>
<protein>
    <recommendedName>
        <fullName evidence="11">MFS general substrate transporter</fullName>
    </recommendedName>
</protein>
<keyword evidence="5 8" id="KW-0472">Membrane</keyword>
<feature type="region of interest" description="Disordered" evidence="7">
    <location>
        <begin position="1"/>
        <end position="21"/>
    </location>
</feature>
<evidence type="ECO:0000256" key="6">
    <source>
        <dbReference type="ARBA" id="ARBA00037968"/>
    </source>
</evidence>
<evidence type="ECO:0000256" key="1">
    <source>
        <dbReference type="ARBA" id="ARBA00004141"/>
    </source>
</evidence>
<comment type="similarity">
    <text evidence="6">Belongs to the major facilitator superfamily. Allantoate permease family.</text>
</comment>
<evidence type="ECO:0000256" key="4">
    <source>
        <dbReference type="ARBA" id="ARBA00022989"/>
    </source>
</evidence>
<evidence type="ECO:0000256" key="5">
    <source>
        <dbReference type="ARBA" id="ARBA00023136"/>
    </source>
</evidence>
<evidence type="ECO:0000256" key="3">
    <source>
        <dbReference type="ARBA" id="ARBA00022692"/>
    </source>
</evidence>
<feature type="transmembrane region" description="Helical" evidence="8">
    <location>
        <begin position="418"/>
        <end position="438"/>
    </location>
</feature>
<evidence type="ECO:0008006" key="11">
    <source>
        <dbReference type="Google" id="ProtNLM"/>
    </source>
</evidence>
<organism evidence="9 10">
    <name type="scientific">Trametes cubensis</name>
    <dbReference type="NCBI Taxonomy" id="1111947"/>
    <lineage>
        <taxon>Eukaryota</taxon>
        <taxon>Fungi</taxon>
        <taxon>Dikarya</taxon>
        <taxon>Basidiomycota</taxon>
        <taxon>Agaricomycotina</taxon>
        <taxon>Agaricomycetes</taxon>
        <taxon>Polyporales</taxon>
        <taxon>Polyporaceae</taxon>
        <taxon>Trametes</taxon>
    </lineage>
</organism>
<dbReference type="SUPFAM" id="SSF103473">
    <property type="entry name" value="MFS general substrate transporter"/>
    <property type="match status" value="1"/>
</dbReference>
<comment type="caution">
    <text evidence="9">The sequence shown here is derived from an EMBL/GenBank/DDBJ whole genome shotgun (WGS) entry which is preliminary data.</text>
</comment>
<feature type="transmembrane region" description="Helical" evidence="8">
    <location>
        <begin position="158"/>
        <end position="180"/>
    </location>
</feature>
<accession>A0AAD7TTK4</accession>
<dbReference type="FunFam" id="1.20.1250.20:FF:000068">
    <property type="entry name" value="MFS general substrate transporter"/>
    <property type="match status" value="1"/>
</dbReference>
<dbReference type="GO" id="GO:0016020">
    <property type="term" value="C:membrane"/>
    <property type="evidence" value="ECO:0007669"/>
    <property type="project" value="UniProtKB-SubCell"/>
</dbReference>
<feature type="transmembrane region" description="Helical" evidence="8">
    <location>
        <begin position="226"/>
        <end position="245"/>
    </location>
</feature>
<keyword evidence="10" id="KW-1185">Reference proteome</keyword>
<evidence type="ECO:0000313" key="9">
    <source>
        <dbReference type="EMBL" id="KAJ8474823.1"/>
    </source>
</evidence>
<dbReference type="EMBL" id="JAPEVG010000176">
    <property type="protein sequence ID" value="KAJ8474823.1"/>
    <property type="molecule type" value="Genomic_DNA"/>
</dbReference>